<reference evidence="2" key="1">
    <citation type="journal article" date="2014" name="Int. J. Syst. Evol. Microbiol.">
        <title>Complete genome sequence of Corynebacterium casei LMG S-19264T (=DSM 44701T), isolated from a smear-ripened cheese.</title>
        <authorList>
            <consortium name="US DOE Joint Genome Institute (JGI-PGF)"/>
            <person name="Walter F."/>
            <person name="Albersmeier A."/>
            <person name="Kalinowski J."/>
            <person name="Ruckert C."/>
        </authorList>
    </citation>
    <scope>NUCLEOTIDE SEQUENCE</scope>
    <source>
        <strain evidence="2">JCM 4815</strain>
    </source>
</reference>
<evidence type="ECO:0000256" key="1">
    <source>
        <dbReference type="SAM" id="MobiDB-lite"/>
    </source>
</evidence>
<dbReference type="AlphaFoldDB" id="A0A918QDK1"/>
<keyword evidence="3" id="KW-1185">Reference proteome</keyword>
<proteinExistence type="predicted"/>
<comment type="caution">
    <text evidence="2">The sequence shown here is derived from an EMBL/GenBank/DDBJ whole genome shotgun (WGS) entry which is preliminary data.</text>
</comment>
<evidence type="ECO:0000313" key="3">
    <source>
        <dbReference type="Proteomes" id="UP000622166"/>
    </source>
</evidence>
<feature type="region of interest" description="Disordered" evidence="1">
    <location>
        <begin position="1"/>
        <end position="52"/>
    </location>
</feature>
<accession>A0A918QDK1</accession>
<feature type="compositionally biased region" description="Acidic residues" evidence="1">
    <location>
        <begin position="32"/>
        <end position="52"/>
    </location>
</feature>
<feature type="compositionally biased region" description="Basic and acidic residues" evidence="1">
    <location>
        <begin position="1"/>
        <end position="24"/>
    </location>
</feature>
<protein>
    <submittedName>
        <fullName evidence="2">Uncharacterized protein</fullName>
    </submittedName>
</protein>
<gene>
    <name evidence="2" type="ORF">GCM10010365_74410</name>
</gene>
<organism evidence="2 3">
    <name type="scientific">Streptomyces poonensis</name>
    <dbReference type="NCBI Taxonomy" id="68255"/>
    <lineage>
        <taxon>Bacteria</taxon>
        <taxon>Bacillati</taxon>
        <taxon>Actinomycetota</taxon>
        <taxon>Actinomycetes</taxon>
        <taxon>Kitasatosporales</taxon>
        <taxon>Streptomycetaceae</taxon>
        <taxon>Streptomyces</taxon>
    </lineage>
</organism>
<dbReference type="Proteomes" id="UP000622166">
    <property type="component" value="Unassembled WGS sequence"/>
</dbReference>
<evidence type="ECO:0000313" key="2">
    <source>
        <dbReference type="EMBL" id="GGZ42789.1"/>
    </source>
</evidence>
<sequence length="52" mass="5792">MPDTADMGREDADKNGALTEEERQNLGQLPIEDPDDDQDEEDGEGEDEQDGR</sequence>
<reference evidence="2" key="2">
    <citation type="submission" date="2020-09" db="EMBL/GenBank/DDBJ databases">
        <authorList>
            <person name="Sun Q."/>
            <person name="Ohkuma M."/>
        </authorList>
    </citation>
    <scope>NUCLEOTIDE SEQUENCE</scope>
    <source>
        <strain evidence="2">JCM 4815</strain>
    </source>
</reference>
<dbReference type="EMBL" id="BMVW01000028">
    <property type="protein sequence ID" value="GGZ42789.1"/>
    <property type="molecule type" value="Genomic_DNA"/>
</dbReference>
<name>A0A918QDK1_9ACTN</name>